<dbReference type="InterPro" id="IPR050223">
    <property type="entry name" value="D-isomer_2-hydroxyacid_DH"/>
</dbReference>
<dbReference type="GO" id="GO:0016618">
    <property type="term" value="F:hydroxypyruvate reductase [NAD(P)H] activity"/>
    <property type="evidence" value="ECO:0007669"/>
    <property type="project" value="TreeGrafter"/>
</dbReference>
<sequence length="426" mass="46183">MEAEQNSIFHHHSETNDLPLLLIQRLPSVDLPSLTDLLRPHFRLLDPHNQPTSPPLPLQAFLSLHASTARAVAPTGLTSPPVAVTNAGGAFTEDVADYAVALLIDILGRVSAGDRYVRSGLWPVRGEYQLGSELGGKRVGMVGLGKIGSAVAKRLTAFGCRMPTTLGRRSKLCHSHSLQMSGISPLKATHISINVGRGAQVGEQKLVRFLTRVDEKLVVPDVFENEPEVPRELFDSDNVVLSPHNAVITPESMESLNQIVLANLKAFFSDKPLLSPIHAVLVFVSFINLSSFMLAVYSFLCRGSVPMIVLTLGIAARRKATNSDILIARCALTKETHHIINNDVLKALGKCGELVNVGRGALVDEEELVKLLVQGELRGAGLGGAGLDVFENEPDVPKELFELDNVVFSPHCAVVLRQSALMHWRS</sequence>
<dbReference type="FunFam" id="3.40.50.720:FF:001289">
    <property type="entry name" value="Os11g0229100 protein"/>
    <property type="match status" value="1"/>
</dbReference>
<dbReference type="EMBL" id="KE345823">
    <property type="protein sequence ID" value="EXC17799.1"/>
    <property type="molecule type" value="Genomic_DNA"/>
</dbReference>
<feature type="domain" description="D-isomer specific 2-hydroxyacid dehydrogenase NAD-binding" evidence="3">
    <location>
        <begin position="321"/>
        <end position="413"/>
    </location>
</feature>
<dbReference type="STRING" id="981085.W9SMX2"/>
<feature type="transmembrane region" description="Helical" evidence="2">
    <location>
        <begin position="277"/>
        <end position="300"/>
    </location>
</feature>
<dbReference type="GO" id="GO:0030267">
    <property type="term" value="F:glyoxylate reductase (NADPH) activity"/>
    <property type="evidence" value="ECO:0007669"/>
    <property type="project" value="TreeGrafter"/>
</dbReference>
<keyword evidence="2" id="KW-1133">Transmembrane helix</keyword>
<evidence type="ECO:0000313" key="4">
    <source>
        <dbReference type="EMBL" id="EXC17799.1"/>
    </source>
</evidence>
<keyword evidence="5" id="KW-1185">Reference proteome</keyword>
<feature type="domain" description="D-isomer specific 2-hydroxyacid dehydrogenase NAD-binding" evidence="3">
    <location>
        <begin position="100"/>
        <end position="162"/>
    </location>
</feature>
<evidence type="ECO:0000313" key="5">
    <source>
        <dbReference type="Proteomes" id="UP000030645"/>
    </source>
</evidence>
<feature type="domain" description="D-isomer specific 2-hydroxyacid dehydrogenase NAD-binding" evidence="3">
    <location>
        <begin position="178"/>
        <end position="246"/>
    </location>
</feature>
<dbReference type="Gene3D" id="3.40.50.720">
    <property type="entry name" value="NAD(P)-binding Rossmann-like Domain"/>
    <property type="match status" value="5"/>
</dbReference>
<dbReference type="SUPFAM" id="SSF51735">
    <property type="entry name" value="NAD(P)-binding Rossmann-fold domains"/>
    <property type="match status" value="2"/>
</dbReference>
<evidence type="ECO:0000256" key="1">
    <source>
        <dbReference type="ARBA" id="ARBA00023002"/>
    </source>
</evidence>
<accession>W9SMX2</accession>
<dbReference type="Pfam" id="PF02826">
    <property type="entry name" value="2-Hacid_dh_C"/>
    <property type="match status" value="3"/>
</dbReference>
<proteinExistence type="predicted"/>
<dbReference type="GO" id="GO:0005829">
    <property type="term" value="C:cytosol"/>
    <property type="evidence" value="ECO:0007669"/>
    <property type="project" value="TreeGrafter"/>
</dbReference>
<protein>
    <submittedName>
        <fullName evidence="4">Glyoxylate reductase</fullName>
    </submittedName>
</protein>
<dbReference type="PANTHER" id="PTHR10996">
    <property type="entry name" value="2-HYDROXYACID DEHYDROGENASE-RELATED"/>
    <property type="match status" value="1"/>
</dbReference>
<evidence type="ECO:0000259" key="3">
    <source>
        <dbReference type="Pfam" id="PF02826"/>
    </source>
</evidence>
<keyword evidence="2" id="KW-0812">Transmembrane</keyword>
<evidence type="ECO:0000256" key="2">
    <source>
        <dbReference type="SAM" id="Phobius"/>
    </source>
</evidence>
<dbReference type="InterPro" id="IPR006140">
    <property type="entry name" value="D-isomer_DH_NAD-bd"/>
</dbReference>
<gene>
    <name evidence="4" type="ORF">L484_023152</name>
</gene>
<keyword evidence="2" id="KW-0472">Membrane</keyword>
<keyword evidence="1" id="KW-0560">Oxidoreductase</keyword>
<dbReference type="eggNOG" id="KOG0069">
    <property type="taxonomic scope" value="Eukaryota"/>
</dbReference>
<organism evidence="4 5">
    <name type="scientific">Morus notabilis</name>
    <dbReference type="NCBI Taxonomy" id="981085"/>
    <lineage>
        <taxon>Eukaryota</taxon>
        <taxon>Viridiplantae</taxon>
        <taxon>Streptophyta</taxon>
        <taxon>Embryophyta</taxon>
        <taxon>Tracheophyta</taxon>
        <taxon>Spermatophyta</taxon>
        <taxon>Magnoliopsida</taxon>
        <taxon>eudicotyledons</taxon>
        <taxon>Gunneridae</taxon>
        <taxon>Pentapetalae</taxon>
        <taxon>rosids</taxon>
        <taxon>fabids</taxon>
        <taxon>Rosales</taxon>
        <taxon>Moraceae</taxon>
        <taxon>Moreae</taxon>
        <taxon>Morus</taxon>
    </lineage>
</organism>
<dbReference type="AlphaFoldDB" id="W9SMX2"/>
<dbReference type="GO" id="GO:0051287">
    <property type="term" value="F:NAD binding"/>
    <property type="evidence" value="ECO:0007669"/>
    <property type="project" value="InterPro"/>
</dbReference>
<name>W9SMX2_9ROSA</name>
<reference evidence="5" key="1">
    <citation type="submission" date="2013-01" db="EMBL/GenBank/DDBJ databases">
        <title>Draft Genome Sequence of a Mulberry Tree, Morus notabilis C.K. Schneid.</title>
        <authorList>
            <person name="He N."/>
            <person name="Zhao S."/>
        </authorList>
    </citation>
    <scope>NUCLEOTIDE SEQUENCE</scope>
</reference>
<dbReference type="Proteomes" id="UP000030645">
    <property type="component" value="Unassembled WGS sequence"/>
</dbReference>
<dbReference type="InterPro" id="IPR036291">
    <property type="entry name" value="NAD(P)-bd_dom_sf"/>
</dbReference>
<dbReference type="PANTHER" id="PTHR10996:SF268">
    <property type="entry name" value="GLYOXYLATE_HYDROXYPYRUVATE REDUCTASE HPR3"/>
    <property type="match status" value="1"/>
</dbReference>